<feature type="compositionally biased region" description="Basic and acidic residues" evidence="1">
    <location>
        <begin position="1196"/>
        <end position="1210"/>
    </location>
</feature>
<accession>A0AAV9XHJ2</accession>
<comment type="caution">
    <text evidence="2">The sequence shown here is derived from an EMBL/GenBank/DDBJ whole genome shotgun (WGS) entry which is preliminary data.</text>
</comment>
<gene>
    <name evidence="2" type="ORF">TWF694_008023</name>
</gene>
<feature type="region of interest" description="Disordered" evidence="1">
    <location>
        <begin position="1196"/>
        <end position="1270"/>
    </location>
</feature>
<name>A0AAV9XHJ2_9PEZI</name>
<keyword evidence="3" id="KW-1185">Reference proteome</keyword>
<evidence type="ECO:0000256" key="1">
    <source>
        <dbReference type="SAM" id="MobiDB-lite"/>
    </source>
</evidence>
<reference evidence="2 3" key="1">
    <citation type="submission" date="2019-10" db="EMBL/GenBank/DDBJ databases">
        <authorList>
            <person name="Palmer J.M."/>
        </authorList>
    </citation>
    <scope>NUCLEOTIDE SEQUENCE [LARGE SCALE GENOMIC DNA]</scope>
    <source>
        <strain evidence="2 3">TWF694</strain>
    </source>
</reference>
<dbReference type="Proteomes" id="UP001365542">
    <property type="component" value="Unassembled WGS sequence"/>
</dbReference>
<organism evidence="2 3">
    <name type="scientific">Orbilia ellipsospora</name>
    <dbReference type="NCBI Taxonomy" id="2528407"/>
    <lineage>
        <taxon>Eukaryota</taxon>
        <taxon>Fungi</taxon>
        <taxon>Dikarya</taxon>
        <taxon>Ascomycota</taxon>
        <taxon>Pezizomycotina</taxon>
        <taxon>Orbiliomycetes</taxon>
        <taxon>Orbiliales</taxon>
        <taxon>Orbiliaceae</taxon>
        <taxon>Orbilia</taxon>
    </lineage>
</organism>
<sequence>MSVYSISDLAQKLGGGTKDGSSLLKDWDVMVAYDEFSLNNLLSAQGAAVAAVQTVPEFTVSTQDGWGDTTTFVYDLTLSNPTLQFLPENSKGDFLEISFGLTGTITKNGTPRTIEPDWAITMVVTAPLVSAEGTVSQNGAFTGDPTTVQSSSGIVMTPTGKQNMVCICLQKDKLESITFTSTTTTGQNFISDGTTLNPAINDLATHLDGAASLSFYLSGVQGSPTNNSNNSLQPVCFMFSLVPAADPTTGGALCMWICVEGGVTSPENKGGQQTGLELQDPNSLAAVYPIPSGRNAAIYFNHTLIMNEIFLPPLTQAGLSNVEVLAFDTTKGLYYKYHFKNIVFTIILIFESAGTHISYNLPSNPSTLPGGSIALNGNDPMDPASVNVDSISFNPKDFTSDLYIKAGISTNNPNDTPLITFNNASSIYQANWSETVYTWEGRNRTSKTYSGKIDVTLSLPGQSEWQPAANTATPQISTTFNSTYTMTQTPVSGDTSWWQKISGEYWSNQLPPQFTAVPPSPPSISFTFPSLGYFLETNLLLPGANVFTPDPSITDQNNLTGGIAIPWDMIISGSIAKNLSTSVLGREVTGAFIPSCHRSLPPQQTTLSSTASTTSLEEQFISQVSNDSNKNTILSDLWNVVNGDDLDSINTQLQRVVSKYGFGNLDYENLANIMGYSYETDLAFMDAPVAEASLKKLTNGTMAMNVQDNPSFTFDLGVYSGVYTIDGSSDQLLLSPDTHAITYAGTTVVPETESDGNNQNPKYTVTWSSGSTANKDLVHYSVQFKATQIAKTANFQQSFSGTQTPDGGQPQPFAGTKLAPTPPFDIRWCYGTYVVSAPSDLKDSDLYVDRTDGSIEWQGDTFQPNLSTNTTTGTTTVSWTDSEGVIYAIFFYTTAGTQYFSGSLTTNGVAKEFKGKMKQDGSDPGIHDSVDSWTQLGNANNVMTVIFSTFTVGTIALATYKFWKREERKSKVNNKAKERDDNLVKSLADTVTDRKGAIDQSFKQVLTDKLNTNNDGWNDLNSDHFNDGARAIIQEALDRYYDANPNPNVANENGINDPSSPFWGDVYQRLHEYVSESVKVYGNDRMNPIDAPWKDLLSRSGFSDPEIADLTKATVDPRVATIVSNLMGNNLGDANTWARARANEVSMGKVSVEYKKLYDAAVIKVNDIQNIVDTYPGQIATKSGRITEIDQDLKKENLPDDERQRLEQEKSGLQNEIDNTLKPDLEKAQNDLQPAKDERDGYKETEDDARGKEPGEKTKGDDAIKRAFDL</sequence>
<dbReference type="EMBL" id="JAVHJO010000004">
    <property type="protein sequence ID" value="KAK6540629.1"/>
    <property type="molecule type" value="Genomic_DNA"/>
</dbReference>
<protein>
    <submittedName>
        <fullName evidence="2">Uncharacterized protein</fullName>
    </submittedName>
</protein>
<feature type="compositionally biased region" description="Basic and acidic residues" evidence="1">
    <location>
        <begin position="1219"/>
        <end position="1270"/>
    </location>
</feature>
<proteinExistence type="predicted"/>
<dbReference type="AlphaFoldDB" id="A0AAV9XHJ2"/>
<evidence type="ECO:0000313" key="2">
    <source>
        <dbReference type="EMBL" id="KAK6540629.1"/>
    </source>
</evidence>
<evidence type="ECO:0000313" key="3">
    <source>
        <dbReference type="Proteomes" id="UP001365542"/>
    </source>
</evidence>